<organism evidence="2 3">
    <name type="scientific">Hymenobacter koreensis</name>
    <dbReference type="NCBI Taxonomy" id="1084523"/>
    <lineage>
        <taxon>Bacteria</taxon>
        <taxon>Pseudomonadati</taxon>
        <taxon>Bacteroidota</taxon>
        <taxon>Cytophagia</taxon>
        <taxon>Cytophagales</taxon>
        <taxon>Hymenobacteraceae</taxon>
        <taxon>Hymenobacter</taxon>
    </lineage>
</organism>
<comment type="caution">
    <text evidence="2">The sequence shown here is derived from an EMBL/GenBank/DDBJ whole genome shotgun (WGS) entry which is preliminary data.</text>
</comment>
<protein>
    <recommendedName>
        <fullName evidence="4">Carboxypeptidase-like regulatory domain-containing protein</fullName>
    </recommendedName>
</protein>
<dbReference type="Pfam" id="PF13715">
    <property type="entry name" value="CarbopepD_reg_2"/>
    <property type="match status" value="1"/>
</dbReference>
<evidence type="ECO:0000313" key="3">
    <source>
        <dbReference type="Proteomes" id="UP001500454"/>
    </source>
</evidence>
<evidence type="ECO:0000313" key="2">
    <source>
        <dbReference type="EMBL" id="GAA4371759.1"/>
    </source>
</evidence>
<evidence type="ECO:0000256" key="1">
    <source>
        <dbReference type="SAM" id="MobiDB-lite"/>
    </source>
</evidence>
<name>A0ABP8IT79_9BACT</name>
<keyword evidence="3" id="KW-1185">Reference proteome</keyword>
<proteinExistence type="predicted"/>
<evidence type="ECO:0008006" key="4">
    <source>
        <dbReference type="Google" id="ProtNLM"/>
    </source>
</evidence>
<dbReference type="SUPFAM" id="SSF49464">
    <property type="entry name" value="Carboxypeptidase regulatory domain-like"/>
    <property type="match status" value="1"/>
</dbReference>
<sequence>MALGHASQAQYLLKGTTIDKDTKEVIPFTSIGVKGSSNGTTSNANGEFTLRVSTLPVTLMVSELSHQRDSVVVTSAEPALQIALASASIVLPEVEIKSYAATLVTRAYSHMKANYSRNFYGKAYYRQITRLDNDPTELQEMIWNVKSSNARIEGTSLAQARYAAKDAIINFRDFSFYTRAYGLYDANVDSTKSLALLSPNAAENYILELVGVIQQGDRDVAEISFETSPKLKTYRAKGTVWIDVDSYKVARFHITTPNFTGSANNPTYKFKNTQLEFDIVFQNSPGPVSPLDHISTNLSFDIERPGVKPKRMAVSAYTFFFDTGETPAAAAVYRKPALQEKDLDEIRKTKYDPEFWANNPVVKRTPLEDEVAESFEKKGAFGTMVKPQPTKPTRKLQR</sequence>
<reference evidence="3" key="1">
    <citation type="journal article" date="2019" name="Int. J. Syst. Evol. Microbiol.">
        <title>The Global Catalogue of Microorganisms (GCM) 10K type strain sequencing project: providing services to taxonomists for standard genome sequencing and annotation.</title>
        <authorList>
            <consortium name="The Broad Institute Genomics Platform"/>
            <consortium name="The Broad Institute Genome Sequencing Center for Infectious Disease"/>
            <person name="Wu L."/>
            <person name="Ma J."/>
        </authorList>
    </citation>
    <scope>NUCLEOTIDE SEQUENCE [LARGE SCALE GENOMIC DNA]</scope>
    <source>
        <strain evidence="3">JCM 17924</strain>
    </source>
</reference>
<feature type="region of interest" description="Disordered" evidence="1">
    <location>
        <begin position="378"/>
        <end position="398"/>
    </location>
</feature>
<dbReference type="Proteomes" id="UP001500454">
    <property type="component" value="Unassembled WGS sequence"/>
</dbReference>
<accession>A0ABP8IT79</accession>
<dbReference type="InterPro" id="IPR008969">
    <property type="entry name" value="CarboxyPept-like_regulatory"/>
</dbReference>
<gene>
    <name evidence="2" type="ORF">GCM10023186_00550</name>
</gene>
<dbReference type="EMBL" id="BAABHA010000001">
    <property type="protein sequence ID" value="GAA4371759.1"/>
    <property type="molecule type" value="Genomic_DNA"/>
</dbReference>